<evidence type="ECO:0000313" key="2">
    <source>
        <dbReference type="Proteomes" id="UP000250235"/>
    </source>
</evidence>
<gene>
    <name evidence="1" type="ORF">F511_06462</name>
</gene>
<dbReference type="Proteomes" id="UP000250235">
    <property type="component" value="Unassembled WGS sequence"/>
</dbReference>
<accession>A0A2Z7DDG7</accession>
<dbReference type="AlphaFoldDB" id="A0A2Z7DDG7"/>
<dbReference type="EMBL" id="KQ988615">
    <property type="protein sequence ID" value="KZV55412.1"/>
    <property type="molecule type" value="Genomic_DNA"/>
</dbReference>
<protein>
    <submittedName>
        <fullName evidence="1">Ethylene-insensitive protein 2-like</fullName>
    </submittedName>
</protein>
<sequence>MQEGDGQHTAAMRNQCTCRARTCARGRGRHPPAAMRNQCTLAYVDIAGDRSVLLGLDCSSCVCCCSRALLLLCFLTKMRGRVAIPHSHLPAGLLALMRRVVNYHSSWVGQQQVELLMHLVFRCGVNGFSRIAVGRGYDPAGGAPGGG</sequence>
<evidence type="ECO:0000313" key="1">
    <source>
        <dbReference type="EMBL" id="KZV55412.1"/>
    </source>
</evidence>
<organism evidence="1 2">
    <name type="scientific">Dorcoceras hygrometricum</name>
    <dbReference type="NCBI Taxonomy" id="472368"/>
    <lineage>
        <taxon>Eukaryota</taxon>
        <taxon>Viridiplantae</taxon>
        <taxon>Streptophyta</taxon>
        <taxon>Embryophyta</taxon>
        <taxon>Tracheophyta</taxon>
        <taxon>Spermatophyta</taxon>
        <taxon>Magnoliopsida</taxon>
        <taxon>eudicotyledons</taxon>
        <taxon>Gunneridae</taxon>
        <taxon>Pentapetalae</taxon>
        <taxon>asterids</taxon>
        <taxon>lamiids</taxon>
        <taxon>Lamiales</taxon>
        <taxon>Gesneriaceae</taxon>
        <taxon>Didymocarpoideae</taxon>
        <taxon>Trichosporeae</taxon>
        <taxon>Loxocarpinae</taxon>
        <taxon>Dorcoceras</taxon>
    </lineage>
</organism>
<reference evidence="1 2" key="1">
    <citation type="journal article" date="2015" name="Proc. Natl. Acad. Sci. U.S.A.">
        <title>The resurrection genome of Boea hygrometrica: A blueprint for survival of dehydration.</title>
        <authorList>
            <person name="Xiao L."/>
            <person name="Yang G."/>
            <person name="Zhang L."/>
            <person name="Yang X."/>
            <person name="Zhao S."/>
            <person name="Ji Z."/>
            <person name="Zhou Q."/>
            <person name="Hu M."/>
            <person name="Wang Y."/>
            <person name="Chen M."/>
            <person name="Xu Y."/>
            <person name="Jin H."/>
            <person name="Xiao X."/>
            <person name="Hu G."/>
            <person name="Bao F."/>
            <person name="Hu Y."/>
            <person name="Wan P."/>
            <person name="Li L."/>
            <person name="Deng X."/>
            <person name="Kuang T."/>
            <person name="Xiang C."/>
            <person name="Zhu J.K."/>
            <person name="Oliver M.J."/>
            <person name="He Y."/>
        </authorList>
    </citation>
    <scope>NUCLEOTIDE SEQUENCE [LARGE SCALE GENOMIC DNA]</scope>
    <source>
        <strain evidence="2">cv. XS01</strain>
    </source>
</reference>
<proteinExistence type="predicted"/>
<keyword evidence="2" id="KW-1185">Reference proteome</keyword>
<name>A0A2Z7DDG7_9LAMI</name>